<dbReference type="GO" id="GO:0008677">
    <property type="term" value="F:2-dehydropantoate 2-reductase activity"/>
    <property type="evidence" value="ECO:0007669"/>
    <property type="project" value="UniProtKB-EC"/>
</dbReference>
<dbReference type="OrthoDB" id="6530772at2"/>
<proteinExistence type="predicted"/>
<evidence type="ECO:0000259" key="9">
    <source>
        <dbReference type="Pfam" id="PF02558"/>
    </source>
</evidence>
<dbReference type="NCBIfam" id="NF005089">
    <property type="entry name" value="PRK06522.1-4"/>
    <property type="match status" value="1"/>
</dbReference>
<dbReference type="InterPro" id="IPR013752">
    <property type="entry name" value="KPA_reductase"/>
</dbReference>
<dbReference type="SUPFAM" id="SSF51735">
    <property type="entry name" value="NAD(P)-binding Rossmann-fold domains"/>
    <property type="match status" value="1"/>
</dbReference>
<dbReference type="InterPro" id="IPR036291">
    <property type="entry name" value="NAD(P)-bd_dom_sf"/>
</dbReference>
<dbReference type="PANTHER" id="PTHR21708">
    <property type="entry name" value="PROBABLE 2-DEHYDROPANTOATE 2-REDUCTASE"/>
    <property type="match status" value="1"/>
</dbReference>
<comment type="catalytic activity">
    <reaction evidence="7">
        <text>(R)-pantoate + NADP(+) = 2-dehydropantoate + NADPH + H(+)</text>
        <dbReference type="Rhea" id="RHEA:16233"/>
        <dbReference type="ChEBI" id="CHEBI:11561"/>
        <dbReference type="ChEBI" id="CHEBI:15378"/>
        <dbReference type="ChEBI" id="CHEBI:15980"/>
        <dbReference type="ChEBI" id="CHEBI:57783"/>
        <dbReference type="ChEBI" id="CHEBI:58349"/>
        <dbReference type="EC" id="1.1.1.169"/>
    </reaction>
</comment>
<dbReference type="FunFam" id="1.10.1040.10:FF:000017">
    <property type="entry name" value="2-dehydropantoate 2-reductase"/>
    <property type="match status" value="1"/>
</dbReference>
<dbReference type="UniPathway" id="UPA00028">
    <property type="reaction ID" value="UER00004"/>
</dbReference>
<dbReference type="Pfam" id="PF02558">
    <property type="entry name" value="ApbA"/>
    <property type="match status" value="1"/>
</dbReference>
<comment type="pathway">
    <text evidence="1">Cofactor biosynthesis; (R)-pantothenate biosynthesis; (R)-pantoate from 3-methyl-2-oxobutanoate: step 2/2.</text>
</comment>
<dbReference type="SUPFAM" id="SSF48179">
    <property type="entry name" value="6-phosphogluconate dehydrogenase C-terminal domain-like"/>
    <property type="match status" value="1"/>
</dbReference>
<dbReference type="Pfam" id="PF08546">
    <property type="entry name" value="ApbA_C"/>
    <property type="match status" value="1"/>
</dbReference>
<dbReference type="Proteomes" id="UP000379480">
    <property type="component" value="Unassembled WGS sequence"/>
</dbReference>
<feature type="domain" description="Ketopantoate reductase C-terminal" evidence="10">
    <location>
        <begin position="202"/>
        <end position="321"/>
    </location>
</feature>
<dbReference type="RefSeq" id="WP_150802795.1">
    <property type="nucleotide sequence ID" value="NZ_CABVHY010000005.1"/>
</dbReference>
<evidence type="ECO:0000256" key="6">
    <source>
        <dbReference type="ARBA" id="ARBA00032024"/>
    </source>
</evidence>
<keyword evidence="5" id="KW-0560">Oxidoreductase</keyword>
<evidence type="ECO:0000313" key="12">
    <source>
        <dbReference type="Proteomes" id="UP000379480"/>
    </source>
</evidence>
<sequence length="337" mass="36105" precursor="true">MNACALRICIAGAGAIGCTLAARLAASGQTVKVLARGETLATLRRDGIHLSDLDGNHHVRVDASDDAASLGEQDLIFLCTKAPALASLLPQIQPMIGAGTVVIPVVNGVPWWYFHGEGGRYDGQRVNAVDPQSILSQALDLRHVLGCVVFITAHCPANAVVESRNPHLMIFGEPDNSLSPRLERVRALIESAGIEARATERIRDNLWTKIIANITSNPLSVITGATLEQLYSLPELRDLVSTCLHETLLTAAAHGARVSIDPQTFLELGAGMGAVRTSMLQDYEKGRPLELAAIGDAVLELADYMAIPMPVTRHLIALARFRGEQACHCPPTIRTPT</sequence>
<evidence type="ECO:0000256" key="7">
    <source>
        <dbReference type="ARBA" id="ARBA00048793"/>
    </source>
</evidence>
<dbReference type="Gene3D" id="3.40.50.720">
    <property type="entry name" value="NAD(P)-binding Rossmann-like Domain"/>
    <property type="match status" value="1"/>
</dbReference>
<evidence type="ECO:0000256" key="4">
    <source>
        <dbReference type="ARBA" id="ARBA00022655"/>
    </source>
</evidence>
<feature type="signal peptide" evidence="8">
    <location>
        <begin position="1"/>
        <end position="21"/>
    </location>
</feature>
<dbReference type="InterPro" id="IPR051402">
    <property type="entry name" value="KPR-Related"/>
</dbReference>
<dbReference type="EC" id="1.1.1.169" evidence="2"/>
<evidence type="ECO:0000256" key="8">
    <source>
        <dbReference type="SAM" id="SignalP"/>
    </source>
</evidence>
<evidence type="ECO:0000256" key="2">
    <source>
        <dbReference type="ARBA" id="ARBA00013014"/>
    </source>
</evidence>
<evidence type="ECO:0000256" key="5">
    <source>
        <dbReference type="ARBA" id="ARBA00023002"/>
    </source>
</evidence>
<evidence type="ECO:0000256" key="3">
    <source>
        <dbReference type="ARBA" id="ARBA00019465"/>
    </source>
</evidence>
<dbReference type="PROSITE" id="PS51257">
    <property type="entry name" value="PROKAR_LIPOPROTEIN"/>
    <property type="match status" value="1"/>
</dbReference>
<dbReference type="PANTHER" id="PTHR21708:SF45">
    <property type="entry name" value="2-DEHYDROPANTOATE 2-REDUCTASE"/>
    <property type="match status" value="1"/>
</dbReference>
<dbReference type="InterPro" id="IPR013332">
    <property type="entry name" value="KPR_N"/>
</dbReference>
<evidence type="ECO:0000259" key="10">
    <source>
        <dbReference type="Pfam" id="PF08546"/>
    </source>
</evidence>
<gene>
    <name evidence="11" type="ORF">PS723_01234</name>
</gene>
<dbReference type="AlphaFoldDB" id="A0A5E7B1X3"/>
<name>A0A5E7B1X3_PSEFL</name>
<feature type="domain" description="Ketopantoate reductase N-terminal" evidence="9">
    <location>
        <begin position="8"/>
        <end position="109"/>
    </location>
</feature>
<protein>
    <recommendedName>
        <fullName evidence="3">2-dehydropantoate 2-reductase</fullName>
        <ecNumber evidence="2">1.1.1.169</ecNumber>
    </recommendedName>
    <alternativeName>
        <fullName evidence="6">Ketopantoate reductase</fullName>
    </alternativeName>
</protein>
<dbReference type="InterPro" id="IPR008927">
    <property type="entry name" value="6-PGluconate_DH-like_C_sf"/>
</dbReference>
<dbReference type="GO" id="GO:0005737">
    <property type="term" value="C:cytoplasm"/>
    <property type="evidence" value="ECO:0007669"/>
    <property type="project" value="TreeGrafter"/>
</dbReference>
<keyword evidence="8" id="KW-0732">Signal</keyword>
<evidence type="ECO:0000313" key="11">
    <source>
        <dbReference type="EMBL" id="VVN82907.1"/>
    </source>
</evidence>
<evidence type="ECO:0000256" key="1">
    <source>
        <dbReference type="ARBA" id="ARBA00004994"/>
    </source>
</evidence>
<organism evidence="11 12">
    <name type="scientific">Pseudomonas fluorescens</name>
    <dbReference type="NCBI Taxonomy" id="294"/>
    <lineage>
        <taxon>Bacteria</taxon>
        <taxon>Pseudomonadati</taxon>
        <taxon>Pseudomonadota</taxon>
        <taxon>Gammaproteobacteria</taxon>
        <taxon>Pseudomonadales</taxon>
        <taxon>Pseudomonadaceae</taxon>
        <taxon>Pseudomonas</taxon>
    </lineage>
</organism>
<reference evidence="11 12" key="1">
    <citation type="submission" date="2019-09" db="EMBL/GenBank/DDBJ databases">
        <authorList>
            <person name="Chandra G."/>
            <person name="Truman W A."/>
        </authorList>
    </citation>
    <scope>NUCLEOTIDE SEQUENCE [LARGE SCALE GENOMIC DNA]</scope>
    <source>
        <strain evidence="11">PS723</strain>
    </source>
</reference>
<accession>A0A5E7B1X3</accession>
<keyword evidence="4" id="KW-0566">Pantothenate biosynthesis</keyword>
<dbReference type="InterPro" id="IPR013328">
    <property type="entry name" value="6PGD_dom2"/>
</dbReference>
<dbReference type="EMBL" id="CABVHY010000005">
    <property type="protein sequence ID" value="VVN82907.1"/>
    <property type="molecule type" value="Genomic_DNA"/>
</dbReference>
<dbReference type="GO" id="GO:0015940">
    <property type="term" value="P:pantothenate biosynthetic process"/>
    <property type="evidence" value="ECO:0007669"/>
    <property type="project" value="UniProtKB-UniPathway"/>
</dbReference>
<dbReference type="Gene3D" id="1.10.1040.10">
    <property type="entry name" value="N-(1-d-carboxylethyl)-l-norvaline Dehydrogenase, domain 2"/>
    <property type="match status" value="1"/>
</dbReference>
<feature type="chain" id="PRO_5023009174" description="2-dehydropantoate 2-reductase" evidence="8">
    <location>
        <begin position="22"/>
        <end position="337"/>
    </location>
</feature>